<dbReference type="OrthoDB" id="6605300at2"/>
<comment type="caution">
    <text evidence="1">The sequence shown here is derived from an EMBL/GenBank/DDBJ whole genome shotgun (WGS) entry which is preliminary data.</text>
</comment>
<evidence type="ECO:0000313" key="2">
    <source>
        <dbReference type="Proteomes" id="UP000009336"/>
    </source>
</evidence>
<evidence type="ECO:0000313" key="1">
    <source>
        <dbReference type="EMBL" id="EKT56096.1"/>
    </source>
</evidence>
<dbReference type="HOGENOM" id="CLU_2651508_0_0_6"/>
<name>K8W8A3_9GAMM</name>
<dbReference type="Proteomes" id="UP000009336">
    <property type="component" value="Unassembled WGS sequence"/>
</dbReference>
<accession>K8W8A3</accession>
<sequence>MLASEQVNYLKLSVDFELKAKNDDVSDEIFNKYFRMFSLNSVGFVEINEINPALYLFSSSLGPYFVCMVHDELSAF</sequence>
<gene>
    <name evidence="1" type="ORF">OOA_15827</name>
</gene>
<proteinExistence type="predicted"/>
<organism evidence="1 2">
    <name type="scientific">Providencia burhodogranariea DSM 19968</name>
    <dbReference type="NCBI Taxonomy" id="1141662"/>
    <lineage>
        <taxon>Bacteria</taxon>
        <taxon>Pseudomonadati</taxon>
        <taxon>Pseudomonadota</taxon>
        <taxon>Gammaproteobacteria</taxon>
        <taxon>Enterobacterales</taxon>
        <taxon>Morganellaceae</taxon>
        <taxon>Providencia</taxon>
    </lineage>
</organism>
<keyword evidence="2" id="KW-1185">Reference proteome</keyword>
<protein>
    <submittedName>
        <fullName evidence="1">Uncharacterized protein</fullName>
    </submittedName>
</protein>
<dbReference type="AlphaFoldDB" id="K8W8A3"/>
<dbReference type="EMBL" id="AKKL01000045">
    <property type="protein sequence ID" value="EKT56096.1"/>
    <property type="molecule type" value="Genomic_DNA"/>
</dbReference>
<reference evidence="1 2" key="1">
    <citation type="journal article" date="2012" name="BMC Genomics">
        <title>Comparative genomics of bacteria in the genus Providencia isolated from wild Drosophila melanogaster.</title>
        <authorList>
            <person name="Galac M.R."/>
            <person name="Lazzaro B.P."/>
        </authorList>
    </citation>
    <scope>NUCLEOTIDE SEQUENCE [LARGE SCALE GENOMIC DNA]</scope>
    <source>
        <strain evidence="1 2">DSM 19968</strain>
    </source>
</reference>
<dbReference type="eggNOG" id="ENOG5031PCM">
    <property type="taxonomic scope" value="Bacteria"/>
</dbReference>
<dbReference type="PATRIC" id="fig|1141662.3.peg.3207"/>